<dbReference type="VEuPathDB" id="FungiDB:HCDG_02114"/>
<dbReference type="HOGENOM" id="CLU_1517473_0_0_1"/>
<dbReference type="EMBL" id="GG692420">
    <property type="protein sequence ID" value="EER44084.1"/>
    <property type="molecule type" value="Genomic_DNA"/>
</dbReference>
<dbReference type="Proteomes" id="UP000002624">
    <property type="component" value="Unassembled WGS sequence"/>
</dbReference>
<dbReference type="OMA" id="MACSCCF"/>
<feature type="region of interest" description="Disordered" evidence="1">
    <location>
        <begin position="68"/>
        <end position="177"/>
    </location>
</feature>
<reference evidence="3" key="1">
    <citation type="submission" date="2009-05" db="EMBL/GenBank/DDBJ databases">
        <title>The genome sequence of Ajellomyces capsulatus strain H143.</title>
        <authorList>
            <person name="Champion M."/>
            <person name="Cuomo C.A."/>
            <person name="Ma L.-J."/>
            <person name="Henn M.R."/>
            <person name="Sil A."/>
            <person name="Goldman B."/>
            <person name="Young S.K."/>
            <person name="Kodira C.D."/>
            <person name="Zeng Q."/>
            <person name="Koehrsen M."/>
            <person name="Alvarado L."/>
            <person name="Berlin A.M."/>
            <person name="Borenstein D."/>
            <person name="Chen Z."/>
            <person name="Engels R."/>
            <person name="Freedman E."/>
            <person name="Gellesch M."/>
            <person name="Goldberg J."/>
            <person name="Griggs A."/>
            <person name="Gujja S."/>
            <person name="Heiman D.I."/>
            <person name="Hepburn T.A."/>
            <person name="Howarth C."/>
            <person name="Jen D."/>
            <person name="Larson L."/>
            <person name="Lewis B."/>
            <person name="Mehta T."/>
            <person name="Park D."/>
            <person name="Pearson M."/>
            <person name="Roberts A."/>
            <person name="Saif S."/>
            <person name="Shea T.D."/>
            <person name="Shenoy N."/>
            <person name="Sisk P."/>
            <person name="Stolte C."/>
            <person name="Sykes S."/>
            <person name="Walk T."/>
            <person name="White J."/>
            <person name="Yandava C."/>
            <person name="Klein B."/>
            <person name="McEwen J.G."/>
            <person name="Puccia R."/>
            <person name="Goldman G.H."/>
            <person name="Felipe M.S."/>
            <person name="Nino-Vega G."/>
            <person name="San-Blas G."/>
            <person name="Taylor J.W."/>
            <person name="Mendoza L."/>
            <person name="Galagan J.E."/>
            <person name="Nusbaum C."/>
            <person name="Birren B.W."/>
        </authorList>
    </citation>
    <scope>NUCLEOTIDE SEQUENCE [LARGE SCALE GENOMIC DNA]</scope>
    <source>
        <strain evidence="3">H143</strain>
    </source>
</reference>
<sequence length="177" mass="18330">MLLPQSSAFAALKNRLNSVSNIGLLQPAARGITSNTPSIASSYERPGGRLKSREDIRWGDLLEKFKRVQEKSRRSGRSTSRQIDPDANGMPHSSIAAAVAAATAADQNGNKEKGTGDSHRIGIGAGTGSGLGSGHATRTGFAANEGAPAAGQKTPKSRSALGNLGRLSGIGQRKSKR</sequence>
<feature type="compositionally biased region" description="Low complexity" evidence="1">
    <location>
        <begin position="96"/>
        <end position="105"/>
    </location>
</feature>
<proteinExistence type="predicted"/>
<name>C6H6R3_AJECH</name>
<accession>C6H6R3</accession>
<dbReference type="STRING" id="544712.C6H6R3"/>
<feature type="compositionally biased region" description="Basic and acidic residues" evidence="1">
    <location>
        <begin position="109"/>
        <end position="120"/>
    </location>
</feature>
<gene>
    <name evidence="2" type="ORF">HCDG_02114</name>
</gene>
<feature type="compositionally biased region" description="Gly residues" evidence="1">
    <location>
        <begin position="123"/>
        <end position="133"/>
    </location>
</feature>
<dbReference type="AlphaFoldDB" id="C6H6R3"/>
<evidence type="ECO:0000313" key="2">
    <source>
        <dbReference type="EMBL" id="EER44084.1"/>
    </source>
</evidence>
<protein>
    <submittedName>
        <fullName evidence="2">Uncharacterized protein</fullName>
    </submittedName>
</protein>
<evidence type="ECO:0000313" key="3">
    <source>
        <dbReference type="Proteomes" id="UP000002624"/>
    </source>
</evidence>
<evidence type="ECO:0000256" key="1">
    <source>
        <dbReference type="SAM" id="MobiDB-lite"/>
    </source>
</evidence>
<organism evidence="2 3">
    <name type="scientific">Ajellomyces capsulatus (strain H143)</name>
    <name type="common">Darling's disease fungus</name>
    <name type="synonym">Histoplasma capsulatum</name>
    <dbReference type="NCBI Taxonomy" id="544712"/>
    <lineage>
        <taxon>Eukaryota</taxon>
        <taxon>Fungi</taxon>
        <taxon>Dikarya</taxon>
        <taxon>Ascomycota</taxon>
        <taxon>Pezizomycotina</taxon>
        <taxon>Eurotiomycetes</taxon>
        <taxon>Eurotiomycetidae</taxon>
        <taxon>Onygenales</taxon>
        <taxon>Ajellomycetaceae</taxon>
        <taxon>Histoplasma</taxon>
    </lineage>
</organism>